<proteinExistence type="predicted"/>
<accession>A0AAV7NST3</accession>
<protein>
    <submittedName>
        <fullName evidence="1">Uncharacterized protein</fullName>
    </submittedName>
</protein>
<evidence type="ECO:0000313" key="2">
    <source>
        <dbReference type="Proteomes" id="UP001066276"/>
    </source>
</evidence>
<dbReference type="EMBL" id="JANPWB010000012">
    <property type="protein sequence ID" value="KAJ1119151.1"/>
    <property type="molecule type" value="Genomic_DNA"/>
</dbReference>
<keyword evidence="2" id="KW-1185">Reference proteome</keyword>
<dbReference type="AlphaFoldDB" id="A0AAV7NST3"/>
<sequence>MHGPPSRRVFSGCCSCFSCSPARCGCDAGSRRCPRSRRAESAVPQAEPPVLREKTADVHLPRQNGMVAPVASSLAQLLAVSLVASQLLCGPPGLLLRCRRWRH</sequence>
<evidence type="ECO:0000313" key="1">
    <source>
        <dbReference type="EMBL" id="KAJ1119151.1"/>
    </source>
</evidence>
<comment type="caution">
    <text evidence="1">The sequence shown here is derived from an EMBL/GenBank/DDBJ whole genome shotgun (WGS) entry which is preliminary data.</text>
</comment>
<name>A0AAV7NST3_PLEWA</name>
<dbReference type="Proteomes" id="UP001066276">
    <property type="component" value="Chromosome 8"/>
</dbReference>
<organism evidence="1 2">
    <name type="scientific">Pleurodeles waltl</name>
    <name type="common">Iberian ribbed newt</name>
    <dbReference type="NCBI Taxonomy" id="8319"/>
    <lineage>
        <taxon>Eukaryota</taxon>
        <taxon>Metazoa</taxon>
        <taxon>Chordata</taxon>
        <taxon>Craniata</taxon>
        <taxon>Vertebrata</taxon>
        <taxon>Euteleostomi</taxon>
        <taxon>Amphibia</taxon>
        <taxon>Batrachia</taxon>
        <taxon>Caudata</taxon>
        <taxon>Salamandroidea</taxon>
        <taxon>Salamandridae</taxon>
        <taxon>Pleurodelinae</taxon>
        <taxon>Pleurodeles</taxon>
    </lineage>
</organism>
<reference evidence="1" key="1">
    <citation type="journal article" date="2022" name="bioRxiv">
        <title>Sequencing and chromosome-scale assembly of the giantPleurodeles waltlgenome.</title>
        <authorList>
            <person name="Brown T."/>
            <person name="Elewa A."/>
            <person name="Iarovenko S."/>
            <person name="Subramanian E."/>
            <person name="Araus A.J."/>
            <person name="Petzold A."/>
            <person name="Susuki M."/>
            <person name="Suzuki K.-i.T."/>
            <person name="Hayashi T."/>
            <person name="Toyoda A."/>
            <person name="Oliveira C."/>
            <person name="Osipova E."/>
            <person name="Leigh N.D."/>
            <person name="Simon A."/>
            <person name="Yun M.H."/>
        </authorList>
    </citation>
    <scope>NUCLEOTIDE SEQUENCE</scope>
    <source>
        <strain evidence="1">20211129_DDA</strain>
        <tissue evidence="1">Liver</tissue>
    </source>
</reference>
<gene>
    <name evidence="1" type="ORF">NDU88_007337</name>
</gene>